<dbReference type="OrthoDB" id="336321at2759"/>
<name>A0A0G4J588_PLABS</name>
<evidence type="ECO:0000313" key="3">
    <source>
        <dbReference type="EMBL" id="CEP02662.1"/>
    </source>
</evidence>
<evidence type="ECO:0000313" key="4">
    <source>
        <dbReference type="Proteomes" id="UP000039324"/>
    </source>
</evidence>
<dbReference type="STRING" id="37360.A0A0G4J588"/>
<protein>
    <recommendedName>
        <fullName evidence="5">RecA family profile 1 domain-containing protein</fullName>
    </recommendedName>
</protein>
<dbReference type="Proteomes" id="UP000039324">
    <property type="component" value="Unassembled WGS sequence"/>
</dbReference>
<gene>
    <name evidence="3" type="ORF">PBRA_002628</name>
</gene>
<organism evidence="3 4">
    <name type="scientific">Plasmodiophora brassicae</name>
    <name type="common">Clubroot disease agent</name>
    <dbReference type="NCBI Taxonomy" id="37360"/>
    <lineage>
        <taxon>Eukaryota</taxon>
        <taxon>Sar</taxon>
        <taxon>Rhizaria</taxon>
        <taxon>Endomyxa</taxon>
        <taxon>Phytomyxea</taxon>
        <taxon>Plasmodiophorida</taxon>
        <taxon>Plasmodiophoridae</taxon>
        <taxon>Plasmodiophora</taxon>
    </lineage>
</organism>
<dbReference type="SUPFAM" id="SSF52540">
    <property type="entry name" value="P-loop containing nucleoside triphosphate hydrolases"/>
    <property type="match status" value="1"/>
</dbReference>
<dbReference type="GO" id="GO:0000724">
    <property type="term" value="P:double-strand break repair via homologous recombination"/>
    <property type="evidence" value="ECO:0007669"/>
    <property type="project" value="TreeGrafter"/>
</dbReference>
<dbReference type="GO" id="GO:0042148">
    <property type="term" value="P:DNA strand invasion"/>
    <property type="evidence" value="ECO:0007669"/>
    <property type="project" value="TreeGrafter"/>
</dbReference>
<dbReference type="AlphaFoldDB" id="A0A0G4J588"/>
<accession>A0A0G4J588</accession>
<sequence length="234" mass="25116">MRGDYASALTLYHAARKEAFLMGFGCNPVDDLLPHGGLLAGTVVMVSGETASGKTRLLLASALHTVRSTPCTVAYLHTQPRNAVAAMLASIDAPASQMARIRCYQCQSVLNLIDMLTTINSAVRDRASTYASGLRLVLIDDPGFLLSSLDGDTSANIKAVVIQLIRELAREHRICVVLTNRLVKGRITSAGLQPALGKASPIWTHVADAELRLRRDSTVPDVFSASIPAPRNVR</sequence>
<evidence type="ECO:0000256" key="1">
    <source>
        <dbReference type="ARBA" id="ARBA00004123"/>
    </source>
</evidence>
<dbReference type="GO" id="GO:0008094">
    <property type="term" value="F:ATP-dependent activity, acting on DNA"/>
    <property type="evidence" value="ECO:0007669"/>
    <property type="project" value="TreeGrafter"/>
</dbReference>
<dbReference type="GO" id="GO:0005657">
    <property type="term" value="C:replication fork"/>
    <property type="evidence" value="ECO:0007669"/>
    <property type="project" value="TreeGrafter"/>
</dbReference>
<dbReference type="PANTHER" id="PTHR46457">
    <property type="entry name" value="DNA REPAIR PROTEIN RAD51 HOMOLOG 4"/>
    <property type="match status" value="1"/>
</dbReference>
<dbReference type="GO" id="GO:0000723">
    <property type="term" value="P:telomere maintenance"/>
    <property type="evidence" value="ECO:0007669"/>
    <property type="project" value="TreeGrafter"/>
</dbReference>
<dbReference type="InterPro" id="IPR027417">
    <property type="entry name" value="P-loop_NTPase"/>
</dbReference>
<dbReference type="EMBL" id="CDSF01000133">
    <property type="protein sequence ID" value="CEP02662.1"/>
    <property type="molecule type" value="Genomic_DNA"/>
</dbReference>
<dbReference type="GO" id="GO:0003697">
    <property type="term" value="F:single-stranded DNA binding"/>
    <property type="evidence" value="ECO:0007669"/>
    <property type="project" value="TreeGrafter"/>
</dbReference>
<dbReference type="PANTHER" id="PTHR46457:SF1">
    <property type="entry name" value="DNA REPAIR PROTEIN RAD51 HOMOLOG 4"/>
    <property type="match status" value="1"/>
</dbReference>
<evidence type="ECO:0000256" key="2">
    <source>
        <dbReference type="ARBA" id="ARBA00023242"/>
    </source>
</evidence>
<dbReference type="GO" id="GO:0005815">
    <property type="term" value="C:microtubule organizing center"/>
    <property type="evidence" value="ECO:0007669"/>
    <property type="project" value="TreeGrafter"/>
</dbReference>
<dbReference type="GO" id="GO:0000400">
    <property type="term" value="F:four-way junction DNA binding"/>
    <property type="evidence" value="ECO:0007669"/>
    <property type="project" value="TreeGrafter"/>
</dbReference>
<dbReference type="Gene3D" id="3.40.50.300">
    <property type="entry name" value="P-loop containing nucleotide triphosphate hydrolases"/>
    <property type="match status" value="1"/>
</dbReference>
<keyword evidence="2" id="KW-0539">Nucleus</keyword>
<keyword evidence="4" id="KW-1185">Reference proteome</keyword>
<evidence type="ECO:0008006" key="5">
    <source>
        <dbReference type="Google" id="ProtNLM"/>
    </source>
</evidence>
<dbReference type="InterPro" id="IPR051988">
    <property type="entry name" value="HRR_RAD51_Paralog"/>
</dbReference>
<dbReference type="Pfam" id="PF13481">
    <property type="entry name" value="AAA_25"/>
    <property type="match status" value="1"/>
</dbReference>
<comment type="subcellular location">
    <subcellularLocation>
        <location evidence="1">Nucleus</location>
    </subcellularLocation>
</comment>
<proteinExistence type="predicted"/>
<reference evidence="3 4" key="1">
    <citation type="submission" date="2015-02" db="EMBL/GenBank/DDBJ databases">
        <authorList>
            <person name="Chooi Y.-H."/>
        </authorList>
    </citation>
    <scope>NUCLEOTIDE SEQUENCE [LARGE SCALE GENOMIC DNA]</scope>
    <source>
        <strain evidence="3">E3</strain>
    </source>
</reference>
<dbReference type="GO" id="GO:0033063">
    <property type="term" value="C:Rad51B-Rad51C-Rad51D-XRCC2 complex"/>
    <property type="evidence" value="ECO:0007669"/>
    <property type="project" value="TreeGrafter"/>
</dbReference>
<dbReference type="GO" id="GO:0007131">
    <property type="term" value="P:reciprocal meiotic recombination"/>
    <property type="evidence" value="ECO:0007669"/>
    <property type="project" value="TreeGrafter"/>
</dbReference>